<organism evidence="2 3">
    <name type="scientific">Kyrpidia spormannii</name>
    <dbReference type="NCBI Taxonomy" id="2055160"/>
    <lineage>
        <taxon>Bacteria</taxon>
        <taxon>Bacillati</taxon>
        <taxon>Bacillota</taxon>
        <taxon>Bacilli</taxon>
        <taxon>Bacillales</taxon>
        <taxon>Alicyclobacillaceae</taxon>
        <taxon>Kyrpidia</taxon>
    </lineage>
</organism>
<evidence type="ECO:0000313" key="2">
    <source>
        <dbReference type="EMBL" id="CAB3395440.1"/>
    </source>
</evidence>
<name>A0A6F9EGL6_9BACL</name>
<sequence length="68" mass="7479">MGREAGAVDRALHLRPRVKASGGPRHAGLARDPKGLVVKFGTGRGGRKWRLPLPVFHVFMYTLQMRGS</sequence>
<accession>A0A6F9EGL6</accession>
<gene>
    <name evidence="2" type="ORF">COOX1_2913</name>
</gene>
<evidence type="ECO:0000256" key="1">
    <source>
        <dbReference type="SAM" id="MobiDB-lite"/>
    </source>
</evidence>
<protein>
    <submittedName>
        <fullName evidence="2">Uncharacterized protein</fullName>
    </submittedName>
</protein>
<dbReference type="Proteomes" id="UP000502196">
    <property type="component" value="Chromosome"/>
</dbReference>
<proteinExistence type="predicted"/>
<evidence type="ECO:0000313" key="3">
    <source>
        <dbReference type="Proteomes" id="UP000502196"/>
    </source>
</evidence>
<reference evidence="2 3" key="1">
    <citation type="submission" date="2020-04" db="EMBL/GenBank/DDBJ databases">
        <authorList>
            <person name="Hogendoorn C."/>
        </authorList>
    </citation>
    <scope>NUCLEOTIDE SEQUENCE [LARGE SCALE GENOMIC DNA]</scope>
    <source>
        <strain evidence="2">COOX1</strain>
    </source>
</reference>
<feature type="region of interest" description="Disordered" evidence="1">
    <location>
        <begin position="1"/>
        <end position="28"/>
    </location>
</feature>
<dbReference type="EMBL" id="LR792683">
    <property type="protein sequence ID" value="CAB3395440.1"/>
    <property type="molecule type" value="Genomic_DNA"/>
</dbReference>
<dbReference type="AlphaFoldDB" id="A0A6F9EGL6"/>
<feature type="compositionally biased region" description="Basic and acidic residues" evidence="1">
    <location>
        <begin position="1"/>
        <end position="12"/>
    </location>
</feature>